<dbReference type="EMBL" id="CP002355">
    <property type="protein sequence ID" value="ADR33505.1"/>
    <property type="molecule type" value="Genomic_DNA"/>
</dbReference>
<keyword evidence="4 7" id="KW-1133">Transmembrane helix</keyword>
<feature type="transmembrane region" description="Helical" evidence="7">
    <location>
        <begin position="21"/>
        <end position="41"/>
    </location>
</feature>
<keyword evidence="11" id="KW-1185">Reference proteome</keyword>
<dbReference type="Proteomes" id="UP000008721">
    <property type="component" value="Chromosome"/>
</dbReference>
<dbReference type="KEGG" id="sku:Sulku_0839"/>
<reference evidence="10 11" key="1">
    <citation type="journal article" date="2012" name="Stand. Genomic Sci.">
        <title>Complete genome sequence of the sulfur compounds oxidizing chemolithoautotroph Sulfuricurvum kujiense type strain (YK-1(T)).</title>
        <authorList>
            <person name="Han C."/>
            <person name="Kotsyurbenko O."/>
            <person name="Chertkov O."/>
            <person name="Held B."/>
            <person name="Lapidus A."/>
            <person name="Nolan M."/>
            <person name="Lucas S."/>
            <person name="Hammon N."/>
            <person name="Deshpande S."/>
            <person name="Cheng J.F."/>
            <person name="Tapia R."/>
            <person name="Goodwin L.A."/>
            <person name="Pitluck S."/>
            <person name="Liolios K."/>
            <person name="Pagani I."/>
            <person name="Ivanova N."/>
            <person name="Mavromatis K."/>
            <person name="Mikhailova N."/>
            <person name="Pati A."/>
            <person name="Chen A."/>
            <person name="Palaniappan K."/>
            <person name="Land M."/>
            <person name="Hauser L."/>
            <person name="Chang Y.J."/>
            <person name="Jeffries C.D."/>
            <person name="Brambilla E.M."/>
            <person name="Rohde M."/>
            <person name="Spring S."/>
            <person name="Sikorski J."/>
            <person name="Goker M."/>
            <person name="Woyke T."/>
            <person name="Bristow J."/>
            <person name="Eisen J.A."/>
            <person name="Markowitz V."/>
            <person name="Hugenholtz P."/>
            <person name="Kyrpides N.C."/>
            <person name="Klenk H.P."/>
            <person name="Detter J.C."/>
        </authorList>
    </citation>
    <scope>NUCLEOTIDE SEQUENCE [LARGE SCALE GENOMIC DNA]</scope>
    <source>
        <strain evidence="11">ATCC BAA-921 / DSM 16994 / JCM 11577 / YK-1</strain>
    </source>
</reference>
<dbReference type="OrthoDB" id="9802264at2"/>
<organism evidence="10 11">
    <name type="scientific">Sulfuricurvum kujiense (strain ATCC BAA-921 / DSM 16994 / JCM 11577 / YK-1)</name>
    <dbReference type="NCBI Taxonomy" id="709032"/>
    <lineage>
        <taxon>Bacteria</taxon>
        <taxon>Pseudomonadati</taxon>
        <taxon>Campylobacterota</taxon>
        <taxon>Epsilonproteobacteria</taxon>
        <taxon>Campylobacterales</taxon>
        <taxon>Sulfurimonadaceae</taxon>
        <taxon>Sulfuricurvum</taxon>
    </lineage>
</organism>
<evidence type="ECO:0000256" key="5">
    <source>
        <dbReference type="ARBA" id="ARBA00023136"/>
    </source>
</evidence>
<dbReference type="InterPro" id="IPR050250">
    <property type="entry name" value="Macrolide_Exporter_MacB"/>
</dbReference>
<feature type="domain" description="MacB-like periplasmic core" evidence="9">
    <location>
        <begin position="20"/>
        <end position="242"/>
    </location>
</feature>
<evidence type="ECO:0000256" key="4">
    <source>
        <dbReference type="ARBA" id="ARBA00022989"/>
    </source>
</evidence>
<comment type="similarity">
    <text evidence="6">Belongs to the ABC-4 integral membrane protein family.</text>
</comment>
<dbReference type="RefSeq" id="WP_013459702.1">
    <property type="nucleotide sequence ID" value="NC_014762.1"/>
</dbReference>
<dbReference type="eggNOG" id="COG0577">
    <property type="taxonomic scope" value="Bacteria"/>
</dbReference>
<keyword evidence="2" id="KW-1003">Cell membrane</keyword>
<dbReference type="Pfam" id="PF12704">
    <property type="entry name" value="MacB_PCD"/>
    <property type="match status" value="1"/>
</dbReference>
<evidence type="ECO:0000256" key="2">
    <source>
        <dbReference type="ARBA" id="ARBA00022475"/>
    </source>
</evidence>
<dbReference type="AlphaFoldDB" id="E4U1Y7"/>
<feature type="domain" description="ABC3 transporter permease C-terminal" evidence="8">
    <location>
        <begin position="283"/>
        <end position="396"/>
    </location>
</feature>
<evidence type="ECO:0000259" key="8">
    <source>
        <dbReference type="Pfam" id="PF02687"/>
    </source>
</evidence>
<name>E4U1Y7_SULKY</name>
<feature type="transmembrane region" description="Helical" evidence="7">
    <location>
        <begin position="363"/>
        <end position="386"/>
    </location>
</feature>
<dbReference type="InterPro" id="IPR025857">
    <property type="entry name" value="MacB_PCD"/>
</dbReference>
<dbReference type="GO" id="GO:0005886">
    <property type="term" value="C:plasma membrane"/>
    <property type="evidence" value="ECO:0007669"/>
    <property type="project" value="UniProtKB-SubCell"/>
</dbReference>
<evidence type="ECO:0000256" key="1">
    <source>
        <dbReference type="ARBA" id="ARBA00004651"/>
    </source>
</evidence>
<keyword evidence="5 7" id="KW-0472">Membrane</keyword>
<dbReference type="PANTHER" id="PTHR30572:SF4">
    <property type="entry name" value="ABC TRANSPORTER PERMEASE YTRF"/>
    <property type="match status" value="1"/>
</dbReference>
<sequence>MIWNAFILALREIRRSALRSILTTLGIVIGVASVIAMVMLGDATTAYVTNSISKLGSNMLIVRPGQDRHGPQGTDATAKRFTHSDIATVRREIGGLKGVAPVASKGMQVVYGNQNYSTSIDGSDNDYFTVKDWVFESGRAFAPAELQGGKAVCVIGETIKKELFGDQDPIGASIRLGNFSCKVIGLLHPKGASMFGMDQDDIIVVPIRMFQRRISGNQDISVIMLSAKNASSIENIKNSITALMRERRHIRNGDEDDFNVRDLREVVQTLTSTTKMLTLLLGAVATISLLVGGIGIMNIMLVSVTERTREIGIRLAIGALEREVLLQFLVEAIVLSSLGGLIGVILGIGFGIGISIFFDLPLIFNTMIVIVAFLFSTLVGIVFGYFPARKAARLNPIDALRYE</sequence>
<dbReference type="PANTHER" id="PTHR30572">
    <property type="entry name" value="MEMBRANE COMPONENT OF TRANSPORTER-RELATED"/>
    <property type="match status" value="1"/>
</dbReference>
<dbReference type="HOGENOM" id="CLU_000604_8_0_7"/>
<dbReference type="STRING" id="709032.Sulku_0839"/>
<evidence type="ECO:0000256" key="7">
    <source>
        <dbReference type="SAM" id="Phobius"/>
    </source>
</evidence>
<proteinExistence type="inferred from homology"/>
<feature type="transmembrane region" description="Helical" evidence="7">
    <location>
        <begin position="324"/>
        <end position="357"/>
    </location>
</feature>
<evidence type="ECO:0008006" key="12">
    <source>
        <dbReference type="Google" id="ProtNLM"/>
    </source>
</evidence>
<gene>
    <name evidence="10" type="ordered locus">Sulku_0839</name>
</gene>
<comment type="subcellular location">
    <subcellularLocation>
        <location evidence="1">Cell membrane</location>
        <topology evidence="1">Multi-pass membrane protein</topology>
    </subcellularLocation>
</comment>
<accession>E4U1Y7</accession>
<evidence type="ECO:0000313" key="10">
    <source>
        <dbReference type="EMBL" id="ADR33505.1"/>
    </source>
</evidence>
<dbReference type="InterPro" id="IPR003838">
    <property type="entry name" value="ABC3_permease_C"/>
</dbReference>
<evidence type="ECO:0000256" key="3">
    <source>
        <dbReference type="ARBA" id="ARBA00022692"/>
    </source>
</evidence>
<feature type="transmembrane region" description="Helical" evidence="7">
    <location>
        <begin position="276"/>
        <end position="303"/>
    </location>
</feature>
<evidence type="ECO:0000313" key="11">
    <source>
        <dbReference type="Proteomes" id="UP000008721"/>
    </source>
</evidence>
<evidence type="ECO:0000256" key="6">
    <source>
        <dbReference type="ARBA" id="ARBA00038076"/>
    </source>
</evidence>
<dbReference type="GO" id="GO:0022857">
    <property type="term" value="F:transmembrane transporter activity"/>
    <property type="evidence" value="ECO:0007669"/>
    <property type="project" value="TreeGrafter"/>
</dbReference>
<dbReference type="Pfam" id="PF02687">
    <property type="entry name" value="FtsX"/>
    <property type="match status" value="1"/>
</dbReference>
<protein>
    <recommendedName>
        <fullName evidence="12">Multidrug ABC transporter substrate-binding protein</fullName>
    </recommendedName>
</protein>
<evidence type="ECO:0000259" key="9">
    <source>
        <dbReference type="Pfam" id="PF12704"/>
    </source>
</evidence>
<keyword evidence="3 7" id="KW-0812">Transmembrane</keyword>